<comment type="similarity">
    <text evidence="2">Belongs to the SMIM19 family.</text>
</comment>
<dbReference type="AlphaFoldDB" id="A0A2J8N760"/>
<dbReference type="EMBL" id="NBAG03000233">
    <property type="protein sequence ID" value="PNI67612.1"/>
    <property type="molecule type" value="Genomic_DNA"/>
</dbReference>
<evidence type="ECO:0000256" key="6">
    <source>
        <dbReference type="ARBA" id="ARBA00023136"/>
    </source>
</evidence>
<protein>
    <recommendedName>
        <fullName evidence="3">Small integral membrane protein 19</fullName>
    </recommendedName>
</protein>
<evidence type="ECO:0000256" key="4">
    <source>
        <dbReference type="ARBA" id="ARBA00022692"/>
    </source>
</evidence>
<feature type="non-terminal residue" evidence="7">
    <location>
        <position position="36"/>
    </location>
</feature>
<proteinExistence type="inferred from homology"/>
<dbReference type="PANTHER" id="PTHR31888:SF1">
    <property type="entry name" value="SMALL INTEGRAL MEMBRANE PROTEIN 19"/>
    <property type="match status" value="1"/>
</dbReference>
<evidence type="ECO:0000256" key="5">
    <source>
        <dbReference type="ARBA" id="ARBA00022989"/>
    </source>
</evidence>
<accession>A0A2J8N760</accession>
<dbReference type="Pfam" id="PF15117">
    <property type="entry name" value="UPF0697"/>
    <property type="match status" value="1"/>
</dbReference>
<organism evidence="7 8">
    <name type="scientific">Pan troglodytes</name>
    <name type="common">Chimpanzee</name>
    <dbReference type="NCBI Taxonomy" id="9598"/>
    <lineage>
        <taxon>Eukaryota</taxon>
        <taxon>Metazoa</taxon>
        <taxon>Chordata</taxon>
        <taxon>Craniata</taxon>
        <taxon>Vertebrata</taxon>
        <taxon>Euteleostomi</taxon>
        <taxon>Mammalia</taxon>
        <taxon>Eutheria</taxon>
        <taxon>Euarchontoglires</taxon>
        <taxon>Primates</taxon>
        <taxon>Haplorrhini</taxon>
        <taxon>Catarrhini</taxon>
        <taxon>Hominidae</taxon>
        <taxon>Pan</taxon>
    </lineage>
</organism>
<gene>
    <name evidence="7" type="ORF">CK820_G0013023</name>
</gene>
<comment type="caution">
    <text evidence="7">The sequence shown here is derived from an EMBL/GenBank/DDBJ whole genome shotgun (WGS) entry which is preliminary data.</text>
</comment>
<evidence type="ECO:0000256" key="1">
    <source>
        <dbReference type="ARBA" id="ARBA00004167"/>
    </source>
</evidence>
<dbReference type="GO" id="GO:0016020">
    <property type="term" value="C:membrane"/>
    <property type="evidence" value="ECO:0007669"/>
    <property type="project" value="UniProtKB-SubCell"/>
</dbReference>
<reference evidence="7 8" key="1">
    <citation type="submission" date="2017-12" db="EMBL/GenBank/DDBJ databases">
        <title>High-resolution comparative analysis of great ape genomes.</title>
        <authorList>
            <person name="Pollen A."/>
            <person name="Hastie A."/>
            <person name="Hormozdiari F."/>
            <person name="Dougherty M."/>
            <person name="Liu R."/>
            <person name="Chaisson M."/>
            <person name="Hoppe E."/>
            <person name="Hill C."/>
            <person name="Pang A."/>
            <person name="Hillier L."/>
            <person name="Baker C."/>
            <person name="Armstrong J."/>
            <person name="Shendure J."/>
            <person name="Paten B."/>
            <person name="Wilson R."/>
            <person name="Chao H."/>
            <person name="Schneider V."/>
            <person name="Ventura M."/>
            <person name="Kronenberg Z."/>
            <person name="Murali S."/>
            <person name="Gordon D."/>
            <person name="Cantsilieris S."/>
            <person name="Munson K."/>
            <person name="Nelson B."/>
            <person name="Raja A."/>
            <person name="Underwood J."/>
            <person name="Diekhans M."/>
            <person name="Fiddes I."/>
            <person name="Haussler D."/>
            <person name="Eichler E."/>
        </authorList>
    </citation>
    <scope>NUCLEOTIDE SEQUENCE [LARGE SCALE GENOMIC DNA]</scope>
    <source>
        <strain evidence="7">Yerkes chimp pedigree #C0471</strain>
    </source>
</reference>
<keyword evidence="4" id="KW-0812">Transmembrane</keyword>
<evidence type="ECO:0000256" key="2">
    <source>
        <dbReference type="ARBA" id="ARBA00008977"/>
    </source>
</evidence>
<evidence type="ECO:0000256" key="3">
    <source>
        <dbReference type="ARBA" id="ARBA00017901"/>
    </source>
</evidence>
<keyword evidence="6" id="KW-0472">Membrane</keyword>
<comment type="subcellular location">
    <subcellularLocation>
        <location evidence="1">Membrane</location>
        <topology evidence="1">Single-pass membrane protein</topology>
    </subcellularLocation>
</comment>
<evidence type="ECO:0000313" key="8">
    <source>
        <dbReference type="Proteomes" id="UP000236370"/>
    </source>
</evidence>
<evidence type="ECO:0000313" key="7">
    <source>
        <dbReference type="EMBL" id="PNI67612.1"/>
    </source>
</evidence>
<name>A0A2J8N760_PANTR</name>
<sequence>MRIFSVPPTEETLSEPNFYDTISKIRLRQQLEMYSI</sequence>
<dbReference type="Proteomes" id="UP000236370">
    <property type="component" value="Unassembled WGS sequence"/>
</dbReference>
<keyword evidence="5" id="KW-1133">Transmembrane helix</keyword>
<dbReference type="InterPro" id="IPR029368">
    <property type="entry name" value="SMIM19"/>
</dbReference>
<dbReference type="PANTHER" id="PTHR31888">
    <property type="entry name" value="SMALL INTEGRAL MEMBRANE PROTEIN 19"/>
    <property type="match status" value="1"/>
</dbReference>